<evidence type="ECO:0000313" key="1">
    <source>
        <dbReference type="EnsemblPlants" id="PGSC0003DMT400043598"/>
    </source>
</evidence>
<proteinExistence type="predicted"/>
<accession>M1BEX4</accession>
<reference evidence="2" key="1">
    <citation type="journal article" date="2011" name="Nature">
        <title>Genome sequence and analysis of the tuber crop potato.</title>
        <authorList>
            <consortium name="The Potato Genome Sequencing Consortium"/>
        </authorList>
    </citation>
    <scope>NUCLEOTIDE SEQUENCE [LARGE SCALE GENOMIC DNA]</scope>
    <source>
        <strain evidence="2">cv. DM1-3 516 R44</strain>
    </source>
</reference>
<dbReference type="AlphaFoldDB" id="M1BEX4"/>
<dbReference type="EnsemblPlants" id="PGSC0003DMT400043598">
    <property type="protein sequence ID" value="PGSC0003DMT400043598"/>
    <property type="gene ID" value="PGSC0003DMG402016929"/>
</dbReference>
<dbReference type="Proteomes" id="UP000011115">
    <property type="component" value="Unassembled WGS sequence"/>
</dbReference>
<sequence>MRRIGSASISKPCSCFICIRLRAEGNDHSASHAPSPSTTSISAAMALVYATPTRSRYEIRDNIEWQAKRCKLVGKPGDLDNIVASSLKPSVKYSV</sequence>
<name>M1BEX4_SOLTU</name>
<evidence type="ECO:0000313" key="2">
    <source>
        <dbReference type="Proteomes" id="UP000011115"/>
    </source>
</evidence>
<organism evidence="1 2">
    <name type="scientific">Solanum tuberosum</name>
    <name type="common">Potato</name>
    <dbReference type="NCBI Taxonomy" id="4113"/>
    <lineage>
        <taxon>Eukaryota</taxon>
        <taxon>Viridiplantae</taxon>
        <taxon>Streptophyta</taxon>
        <taxon>Embryophyta</taxon>
        <taxon>Tracheophyta</taxon>
        <taxon>Spermatophyta</taxon>
        <taxon>Magnoliopsida</taxon>
        <taxon>eudicotyledons</taxon>
        <taxon>Gunneridae</taxon>
        <taxon>Pentapetalae</taxon>
        <taxon>asterids</taxon>
        <taxon>lamiids</taxon>
        <taxon>Solanales</taxon>
        <taxon>Solanaceae</taxon>
        <taxon>Solanoideae</taxon>
        <taxon>Solaneae</taxon>
        <taxon>Solanum</taxon>
    </lineage>
</organism>
<protein>
    <submittedName>
        <fullName evidence="1">Cytochrome c1-2, heme protein, mitochondrial</fullName>
    </submittedName>
</protein>
<reference evidence="1" key="2">
    <citation type="submission" date="2015-06" db="UniProtKB">
        <authorList>
            <consortium name="EnsemblPlants"/>
        </authorList>
    </citation>
    <scope>IDENTIFICATION</scope>
    <source>
        <strain evidence="1">DM1-3 516 R44</strain>
    </source>
</reference>
<dbReference type="HOGENOM" id="CLU_2376907_0_0_1"/>
<dbReference type="InParanoid" id="M1BEX4"/>
<dbReference type="PaxDb" id="4113-PGSC0003DMT400043598"/>
<dbReference type="Gramene" id="PGSC0003DMT400043598">
    <property type="protein sequence ID" value="PGSC0003DMT400043598"/>
    <property type="gene ID" value="PGSC0003DMG402016929"/>
</dbReference>
<keyword evidence="2" id="KW-1185">Reference proteome</keyword>